<comment type="caution">
    <text evidence="1">The sequence shown here is derived from an EMBL/GenBank/DDBJ whole genome shotgun (WGS) entry which is preliminary data.</text>
</comment>
<evidence type="ECO:0008006" key="3">
    <source>
        <dbReference type="Google" id="ProtNLM"/>
    </source>
</evidence>
<dbReference type="PANTHER" id="PTHR47723">
    <property type="entry name" value="OS05G0353850 PROTEIN"/>
    <property type="match status" value="1"/>
</dbReference>
<gene>
    <name evidence="1" type="ORF">V6N12_065481</name>
</gene>
<organism evidence="1 2">
    <name type="scientific">Hibiscus sabdariffa</name>
    <name type="common">roselle</name>
    <dbReference type="NCBI Taxonomy" id="183260"/>
    <lineage>
        <taxon>Eukaryota</taxon>
        <taxon>Viridiplantae</taxon>
        <taxon>Streptophyta</taxon>
        <taxon>Embryophyta</taxon>
        <taxon>Tracheophyta</taxon>
        <taxon>Spermatophyta</taxon>
        <taxon>Magnoliopsida</taxon>
        <taxon>eudicotyledons</taxon>
        <taxon>Gunneridae</taxon>
        <taxon>Pentapetalae</taxon>
        <taxon>rosids</taxon>
        <taxon>malvids</taxon>
        <taxon>Malvales</taxon>
        <taxon>Malvaceae</taxon>
        <taxon>Malvoideae</taxon>
        <taxon>Hibiscus</taxon>
    </lineage>
</organism>
<keyword evidence="2" id="KW-1185">Reference proteome</keyword>
<dbReference type="EMBL" id="JBBPBM010000002">
    <property type="protein sequence ID" value="KAK8597004.1"/>
    <property type="molecule type" value="Genomic_DNA"/>
</dbReference>
<reference evidence="1 2" key="1">
    <citation type="journal article" date="2024" name="G3 (Bethesda)">
        <title>Genome assembly of Hibiscus sabdariffa L. provides insights into metabolisms of medicinal natural products.</title>
        <authorList>
            <person name="Kim T."/>
        </authorList>
    </citation>
    <scope>NUCLEOTIDE SEQUENCE [LARGE SCALE GENOMIC DNA]</scope>
    <source>
        <strain evidence="1">TK-2024</strain>
        <tissue evidence="1">Old leaves</tissue>
    </source>
</reference>
<accession>A0ABR2G9V0</accession>
<dbReference type="PANTHER" id="PTHR47723:SF19">
    <property type="entry name" value="POLYNUCLEOTIDYL TRANSFERASE, RIBONUCLEASE H-LIKE SUPERFAMILY PROTEIN"/>
    <property type="match status" value="1"/>
</dbReference>
<proteinExistence type="predicted"/>
<name>A0ABR2G9V0_9ROSI</name>
<evidence type="ECO:0000313" key="1">
    <source>
        <dbReference type="EMBL" id="KAK8597004.1"/>
    </source>
</evidence>
<evidence type="ECO:0000313" key="2">
    <source>
        <dbReference type="Proteomes" id="UP001472677"/>
    </source>
</evidence>
<protein>
    <recommendedName>
        <fullName evidence="3">RNase H type-1 domain-containing protein</fullName>
    </recommendedName>
</protein>
<dbReference type="InterPro" id="IPR053151">
    <property type="entry name" value="RNase_H-like"/>
</dbReference>
<dbReference type="Proteomes" id="UP001472677">
    <property type="component" value="Unassembled WGS sequence"/>
</dbReference>
<sequence length="83" mass="9100">MLDKFRLATGLHSLAMVLNVKVVRNLVHLEAPPQHWCKVNVDGARSSSSGMASCGGVVRDVHGKWLIGFYPAAKYLFEFGAEN</sequence>